<dbReference type="AlphaFoldDB" id="A0A8X6J0C8"/>
<reference evidence="1" key="1">
    <citation type="submission" date="2020-07" db="EMBL/GenBank/DDBJ databases">
        <title>Multicomponent nature underlies the extraordinary mechanical properties of spider dragline silk.</title>
        <authorList>
            <person name="Kono N."/>
            <person name="Nakamura H."/>
            <person name="Mori M."/>
            <person name="Yoshida Y."/>
            <person name="Ohtoshi R."/>
            <person name="Malay A.D."/>
            <person name="Moran D.A.P."/>
            <person name="Tomita M."/>
            <person name="Numata K."/>
            <person name="Arakawa K."/>
        </authorList>
    </citation>
    <scope>NUCLEOTIDE SEQUENCE</scope>
</reference>
<keyword evidence="2" id="KW-1185">Reference proteome</keyword>
<gene>
    <name evidence="1" type="ORF">TNCT_369991</name>
</gene>
<sequence>MMPLKVFKIRDFEGNLSDLNSRPFAQNPAYLRKLRESWKTVFKFWLPVARSIGKPVSHPFLVRGATLQPLEPSTSRPIRKLTGISSNEFVMRPELYRKTDPIETLLPVLKKKLFYNGVINFFYLKA</sequence>
<name>A0A8X6J0C8_TRICU</name>
<dbReference type="EMBL" id="BMAO01029458">
    <property type="protein sequence ID" value="GFR31834.1"/>
    <property type="molecule type" value="Genomic_DNA"/>
</dbReference>
<organism evidence="1 2">
    <name type="scientific">Trichonephila clavata</name>
    <name type="common">Joro spider</name>
    <name type="synonym">Nephila clavata</name>
    <dbReference type="NCBI Taxonomy" id="2740835"/>
    <lineage>
        <taxon>Eukaryota</taxon>
        <taxon>Metazoa</taxon>
        <taxon>Ecdysozoa</taxon>
        <taxon>Arthropoda</taxon>
        <taxon>Chelicerata</taxon>
        <taxon>Arachnida</taxon>
        <taxon>Araneae</taxon>
        <taxon>Araneomorphae</taxon>
        <taxon>Entelegynae</taxon>
        <taxon>Araneoidea</taxon>
        <taxon>Nephilidae</taxon>
        <taxon>Trichonephila</taxon>
    </lineage>
</organism>
<protein>
    <submittedName>
        <fullName evidence="1">Uncharacterized protein</fullName>
    </submittedName>
</protein>
<evidence type="ECO:0000313" key="1">
    <source>
        <dbReference type="EMBL" id="GFR31834.1"/>
    </source>
</evidence>
<proteinExistence type="predicted"/>
<comment type="caution">
    <text evidence="1">The sequence shown here is derived from an EMBL/GenBank/DDBJ whole genome shotgun (WGS) entry which is preliminary data.</text>
</comment>
<dbReference type="Proteomes" id="UP000887116">
    <property type="component" value="Unassembled WGS sequence"/>
</dbReference>
<accession>A0A8X6J0C8</accession>
<evidence type="ECO:0000313" key="2">
    <source>
        <dbReference type="Proteomes" id="UP000887116"/>
    </source>
</evidence>